<sequence>MALWKAKTRVWVRAEGVASLCSNYQPKRMNSYNVQIQNEISNLIVQADSTNMAQTVISKKRESFRVGKYYLGLIRASRKPLQMDDNQVAD</sequence>
<evidence type="ECO:0000313" key="2">
    <source>
        <dbReference type="Proteomes" id="UP000317650"/>
    </source>
</evidence>
<name>A0A4V4H9Q0_MUSBA</name>
<organism evidence="1 2">
    <name type="scientific">Musa balbisiana</name>
    <name type="common">Banana</name>
    <dbReference type="NCBI Taxonomy" id="52838"/>
    <lineage>
        <taxon>Eukaryota</taxon>
        <taxon>Viridiplantae</taxon>
        <taxon>Streptophyta</taxon>
        <taxon>Embryophyta</taxon>
        <taxon>Tracheophyta</taxon>
        <taxon>Spermatophyta</taxon>
        <taxon>Magnoliopsida</taxon>
        <taxon>Liliopsida</taxon>
        <taxon>Zingiberales</taxon>
        <taxon>Musaceae</taxon>
        <taxon>Musa</taxon>
    </lineage>
</organism>
<dbReference type="AlphaFoldDB" id="A0A4V4H9Q0"/>
<proteinExistence type="predicted"/>
<evidence type="ECO:0000313" key="1">
    <source>
        <dbReference type="EMBL" id="THU72475.1"/>
    </source>
</evidence>
<dbReference type="Proteomes" id="UP000317650">
    <property type="component" value="Chromosome 4"/>
</dbReference>
<protein>
    <submittedName>
        <fullName evidence="1">Uncharacterized protein</fullName>
    </submittedName>
</protein>
<reference evidence="1 2" key="1">
    <citation type="journal article" date="2019" name="Nat. Plants">
        <title>Genome sequencing of Musa balbisiana reveals subgenome evolution and function divergence in polyploid bananas.</title>
        <authorList>
            <person name="Yao X."/>
        </authorList>
    </citation>
    <scope>NUCLEOTIDE SEQUENCE [LARGE SCALE GENOMIC DNA]</scope>
    <source>
        <strain evidence="2">cv. DH-PKW</strain>
        <tissue evidence="1">Leaves</tissue>
    </source>
</reference>
<accession>A0A4V4H9Q0</accession>
<comment type="caution">
    <text evidence="1">The sequence shown here is derived from an EMBL/GenBank/DDBJ whole genome shotgun (WGS) entry which is preliminary data.</text>
</comment>
<gene>
    <name evidence="1" type="ORF">C4D60_Mb04t12520</name>
</gene>
<dbReference type="EMBL" id="PYDT01000001">
    <property type="protein sequence ID" value="THU72475.1"/>
    <property type="molecule type" value="Genomic_DNA"/>
</dbReference>
<keyword evidence="2" id="KW-1185">Reference proteome</keyword>